<evidence type="ECO:0000256" key="2">
    <source>
        <dbReference type="SAM" id="Coils"/>
    </source>
</evidence>
<comment type="cofactor">
    <cofactor evidence="1">
        <name>Mg(2+)</name>
        <dbReference type="ChEBI" id="CHEBI:18420"/>
    </cofactor>
    <text evidence="1">Binds 2 magnesium ions per subunit.</text>
</comment>
<evidence type="ECO:0000313" key="3">
    <source>
        <dbReference type="EMBL" id="RLE06781.1"/>
    </source>
</evidence>
<dbReference type="InterPro" id="IPR005502">
    <property type="entry name" value="Ribosyl_crysJ1"/>
</dbReference>
<organism evidence="3 4">
    <name type="scientific">Aerophobetes bacterium</name>
    <dbReference type="NCBI Taxonomy" id="2030807"/>
    <lineage>
        <taxon>Bacteria</taxon>
        <taxon>Candidatus Aerophobota</taxon>
    </lineage>
</organism>
<dbReference type="Gene3D" id="1.10.4080.10">
    <property type="entry name" value="ADP-ribosylation/Crystallin J1"/>
    <property type="match status" value="1"/>
</dbReference>
<dbReference type="SUPFAM" id="SSF101478">
    <property type="entry name" value="ADP-ribosylglycohydrolase"/>
    <property type="match status" value="1"/>
</dbReference>
<gene>
    <name evidence="3" type="ORF">DRJ00_09195</name>
</gene>
<feature type="binding site" evidence="1">
    <location>
        <position position="183"/>
    </location>
    <ligand>
        <name>Mg(2+)</name>
        <dbReference type="ChEBI" id="CHEBI:18420"/>
        <label>1</label>
    </ligand>
</feature>
<feature type="binding site" evidence="1">
    <location>
        <position position="390"/>
    </location>
    <ligand>
        <name>Mg(2+)</name>
        <dbReference type="ChEBI" id="CHEBI:18420"/>
        <label>1</label>
    </ligand>
</feature>
<protein>
    <submittedName>
        <fullName evidence="3">ADP-ribosylglycohydrolase family protein</fullName>
    </submittedName>
</protein>
<accession>A0A497E1T3</accession>
<dbReference type="AlphaFoldDB" id="A0A497E1T3"/>
<feature type="binding site" evidence="1">
    <location>
        <position position="182"/>
    </location>
    <ligand>
        <name>Mg(2+)</name>
        <dbReference type="ChEBI" id="CHEBI:18420"/>
        <label>1</label>
    </ligand>
</feature>
<dbReference type="InterPro" id="IPR050792">
    <property type="entry name" value="ADP-ribosylglycohydrolase"/>
</dbReference>
<dbReference type="Proteomes" id="UP000279422">
    <property type="component" value="Unassembled WGS sequence"/>
</dbReference>
<dbReference type="PANTHER" id="PTHR16222">
    <property type="entry name" value="ADP-RIBOSYLGLYCOHYDROLASE"/>
    <property type="match status" value="1"/>
</dbReference>
<sequence length="450" mass="51036">MDNAKTSQKSLAYLQKEEILELLKYEISQLEEEGRKVTDEIKEKFQGLKKEGSPEEIEEFYNSLQSLDRRDDFPYDEPSEIDEIKKKAPQEKITFSKLLDEDALYERIHGAWLGRCIGCLLGKPVEGWPKNKIETYLKATKSFPLQDYFPYAPDKLENSEYSFHPSAKEATRGNIKYMARDDDLDYTILNLKLLEENGPEFSTEDVAEEWLSNLPYQMVYTAERQAYANLVRGFKPPDTAIYRNPFREWIGAQIRADVFGYICPGNPDLAASLAYKDASLSHRKNGIYGEMFVAAAISAALVSDDLEKVIKAGLSCVPKNSRLAEVVKNVINWSEKLGSWQEVWQKVYEAYGNYHPVHTLPNLAFVLIGLIWGKLDFKKSISIAVMCGWDTDCNGATTGSIIGALKGVKGIPEEMSRPLNDRIKSAVIGYSEARISDLARRTFEVSKKVR</sequence>
<feature type="coiled-coil region" evidence="2">
    <location>
        <begin position="13"/>
        <end position="40"/>
    </location>
</feature>
<dbReference type="InterPro" id="IPR036705">
    <property type="entry name" value="Ribosyl_crysJ1_sf"/>
</dbReference>
<dbReference type="GO" id="GO:0016787">
    <property type="term" value="F:hydrolase activity"/>
    <property type="evidence" value="ECO:0007669"/>
    <property type="project" value="UniProtKB-KW"/>
</dbReference>
<keyword evidence="1" id="KW-0479">Metal-binding</keyword>
<evidence type="ECO:0000256" key="1">
    <source>
        <dbReference type="PIRSR" id="PIRSR605502-1"/>
    </source>
</evidence>
<keyword evidence="2" id="KW-0175">Coiled coil</keyword>
<dbReference type="Pfam" id="PF03747">
    <property type="entry name" value="ADP_ribosyl_GH"/>
    <property type="match status" value="1"/>
</dbReference>
<keyword evidence="1" id="KW-0460">Magnesium</keyword>
<comment type="caution">
    <text evidence="3">The sequence shown here is derived from an EMBL/GenBank/DDBJ whole genome shotgun (WGS) entry which is preliminary data.</text>
</comment>
<dbReference type="PANTHER" id="PTHR16222:SF12">
    <property type="entry name" value="ADP-RIBOSYLGLYCOHYDROLASE-RELATED"/>
    <property type="match status" value="1"/>
</dbReference>
<dbReference type="GO" id="GO:0046872">
    <property type="term" value="F:metal ion binding"/>
    <property type="evidence" value="ECO:0007669"/>
    <property type="project" value="UniProtKB-KW"/>
</dbReference>
<name>A0A497E1T3_UNCAE</name>
<dbReference type="EMBL" id="QMPZ01000226">
    <property type="protein sequence ID" value="RLE06781.1"/>
    <property type="molecule type" value="Genomic_DNA"/>
</dbReference>
<evidence type="ECO:0000313" key="4">
    <source>
        <dbReference type="Proteomes" id="UP000279422"/>
    </source>
</evidence>
<reference evidence="3 4" key="1">
    <citation type="submission" date="2018-06" db="EMBL/GenBank/DDBJ databases">
        <title>Extensive metabolic versatility and redundancy in microbially diverse, dynamic hydrothermal sediments.</title>
        <authorList>
            <person name="Dombrowski N."/>
            <person name="Teske A."/>
            <person name="Baker B.J."/>
        </authorList>
    </citation>
    <scope>NUCLEOTIDE SEQUENCE [LARGE SCALE GENOMIC DNA]</scope>
    <source>
        <strain evidence="3">B47_G16</strain>
    </source>
</reference>
<proteinExistence type="predicted"/>
<keyword evidence="3" id="KW-0378">Hydrolase</keyword>
<feature type="binding site" evidence="1">
    <location>
        <position position="392"/>
    </location>
    <ligand>
        <name>Mg(2+)</name>
        <dbReference type="ChEBI" id="CHEBI:18420"/>
        <label>1</label>
    </ligand>
</feature>
<feature type="binding site" evidence="1">
    <location>
        <position position="162"/>
    </location>
    <ligand>
        <name>Mg(2+)</name>
        <dbReference type="ChEBI" id="CHEBI:18420"/>
        <label>1</label>
    </ligand>
</feature>